<dbReference type="AlphaFoldDB" id="A0A5C5X6C5"/>
<reference evidence="2 3" key="1">
    <citation type="submission" date="2019-02" db="EMBL/GenBank/DDBJ databases">
        <title>Deep-cultivation of Planctomycetes and their phenomic and genomic characterization uncovers novel biology.</title>
        <authorList>
            <person name="Wiegand S."/>
            <person name="Jogler M."/>
            <person name="Boedeker C."/>
            <person name="Pinto D."/>
            <person name="Vollmers J."/>
            <person name="Rivas-Marin E."/>
            <person name="Kohn T."/>
            <person name="Peeters S.H."/>
            <person name="Heuer A."/>
            <person name="Rast P."/>
            <person name="Oberbeckmann S."/>
            <person name="Bunk B."/>
            <person name="Jeske O."/>
            <person name="Meyerdierks A."/>
            <person name="Storesund J.E."/>
            <person name="Kallscheuer N."/>
            <person name="Luecker S."/>
            <person name="Lage O.M."/>
            <person name="Pohl T."/>
            <person name="Merkel B.J."/>
            <person name="Hornburger P."/>
            <person name="Mueller R.-W."/>
            <person name="Bruemmer F."/>
            <person name="Labrenz M."/>
            <person name="Spormann A.M."/>
            <person name="Op Den Camp H."/>
            <person name="Overmann J."/>
            <person name="Amann R."/>
            <person name="Jetten M.S.M."/>
            <person name="Mascher T."/>
            <person name="Medema M.H."/>
            <person name="Devos D.P."/>
            <person name="Kaster A.-K."/>
            <person name="Ovreas L."/>
            <person name="Rohde M."/>
            <person name="Galperin M.Y."/>
            <person name="Jogler C."/>
        </authorList>
    </citation>
    <scope>NUCLEOTIDE SEQUENCE [LARGE SCALE GENOMIC DNA]</scope>
    <source>
        <strain evidence="2 3">KOR42</strain>
    </source>
</reference>
<sequence length="105" mass="12046">MADTDQQTIEELQSRYQVLHEKKIATQTNLTNAQSELQKLKKEALEKYGTDDLEELRSKLEELTAENERKRRDYQTLLEGIETDLAKVETDSERSLGVSDADASE</sequence>
<protein>
    <submittedName>
        <fullName evidence="2">Uncharacterized protein</fullName>
    </submittedName>
</protein>
<feature type="coiled-coil region" evidence="1">
    <location>
        <begin position="2"/>
        <end position="80"/>
    </location>
</feature>
<accession>A0A5C5X6C5</accession>
<keyword evidence="1" id="KW-0175">Coiled coil</keyword>
<organism evidence="2 3">
    <name type="scientific">Thalassoglobus neptunius</name>
    <dbReference type="NCBI Taxonomy" id="1938619"/>
    <lineage>
        <taxon>Bacteria</taxon>
        <taxon>Pseudomonadati</taxon>
        <taxon>Planctomycetota</taxon>
        <taxon>Planctomycetia</taxon>
        <taxon>Planctomycetales</taxon>
        <taxon>Planctomycetaceae</taxon>
        <taxon>Thalassoglobus</taxon>
    </lineage>
</organism>
<evidence type="ECO:0000256" key="1">
    <source>
        <dbReference type="SAM" id="Coils"/>
    </source>
</evidence>
<evidence type="ECO:0000313" key="3">
    <source>
        <dbReference type="Proteomes" id="UP000317243"/>
    </source>
</evidence>
<name>A0A5C5X6C5_9PLAN</name>
<gene>
    <name evidence="2" type="ORF">KOR42_20490</name>
</gene>
<dbReference type="OrthoDB" id="289324at2"/>
<comment type="caution">
    <text evidence="2">The sequence shown here is derived from an EMBL/GenBank/DDBJ whole genome shotgun (WGS) entry which is preliminary data.</text>
</comment>
<dbReference type="EMBL" id="SIHI01000001">
    <property type="protein sequence ID" value="TWT58667.1"/>
    <property type="molecule type" value="Genomic_DNA"/>
</dbReference>
<dbReference type="Proteomes" id="UP000317243">
    <property type="component" value="Unassembled WGS sequence"/>
</dbReference>
<proteinExistence type="predicted"/>
<keyword evidence="3" id="KW-1185">Reference proteome</keyword>
<dbReference type="RefSeq" id="WP_146509213.1">
    <property type="nucleotide sequence ID" value="NZ_SIHI01000001.1"/>
</dbReference>
<evidence type="ECO:0000313" key="2">
    <source>
        <dbReference type="EMBL" id="TWT58667.1"/>
    </source>
</evidence>